<organism evidence="3 4">
    <name type="scientific">Novosphingobium aromaticivorans (strain ATCC 700278 / DSM 12444 / CCUG 56034 / CIP 105152 / NBRC 16084 / F199)</name>
    <dbReference type="NCBI Taxonomy" id="279238"/>
    <lineage>
        <taxon>Bacteria</taxon>
        <taxon>Pseudomonadati</taxon>
        <taxon>Pseudomonadota</taxon>
        <taxon>Alphaproteobacteria</taxon>
        <taxon>Sphingomonadales</taxon>
        <taxon>Sphingomonadaceae</taxon>
        <taxon>Novosphingobium</taxon>
    </lineage>
</organism>
<feature type="chain" id="PRO_5002675001" evidence="2">
    <location>
        <begin position="22"/>
        <end position="462"/>
    </location>
</feature>
<dbReference type="GO" id="GO:0015562">
    <property type="term" value="F:efflux transmembrane transporter activity"/>
    <property type="evidence" value="ECO:0007669"/>
    <property type="project" value="InterPro"/>
</dbReference>
<keyword evidence="3" id="KW-0614">Plasmid</keyword>
<sequence length="462" mass="50970">MRGILAALLALLGASLQPARAADLTLQEVLDSSALHAPQILEAMARQRQADARALTAEGQFDLVFDADAQARPLGYYDGSLADLRATRPLQTNGGNLYAGYRLSTGAFPTYEGKSITNELGEVRVGAIFSLLRDRLIDERRGRRELAESDVEIAALDREMVAIGVQRRAVEAYQQWVAAGLRVRAFRELYELAEQRQSSIERQIELGARPAILGVENRQNIVRRNALLVRAEQDLQLQANALSLFLRDPLGRPLVPAADRLPTRMPETLVPRLVDTANAIAGRPDLRALLARIEQNGIRTRMAENELRPRLDLRVEASKDIGRGSPVREPVEGMFGLRFSVPLEQRAAKGRIAEVAAEQDALSLRLRLLEEQVGVEIANLRTQMDGAGRLAALATDEAALARRMAEAERRRFSLGASDFLVVNLREEALADATVREIDAHYRHAAATAELVAAQADREQLRL</sequence>
<evidence type="ECO:0000313" key="3">
    <source>
        <dbReference type="EMBL" id="ABP64646.1"/>
    </source>
</evidence>
<dbReference type="InterPro" id="IPR010131">
    <property type="entry name" value="MdtP/NodT-like"/>
</dbReference>
<dbReference type="PANTHER" id="PTHR30203:SF24">
    <property type="entry name" value="BLR4935 PROTEIN"/>
    <property type="match status" value="1"/>
</dbReference>
<dbReference type="RefSeq" id="WP_011907028.1">
    <property type="nucleotide sequence ID" value="NC_009427.1"/>
</dbReference>
<dbReference type="HOGENOM" id="CLU_030568_1_0_5"/>
<dbReference type="KEGG" id="nar:Saro_3787"/>
<geneLocation type="plasmid" evidence="3 4">
    <name>pNL2</name>
</geneLocation>
<name>A4XFD5_NOVAD</name>
<dbReference type="Proteomes" id="UP000009134">
    <property type="component" value="Plasmid pNL2"/>
</dbReference>
<evidence type="ECO:0000256" key="2">
    <source>
        <dbReference type="SAM" id="SignalP"/>
    </source>
</evidence>
<feature type="signal peptide" evidence="2">
    <location>
        <begin position="1"/>
        <end position="21"/>
    </location>
</feature>
<gene>
    <name evidence="3" type="ordered locus">Saro_3787</name>
</gene>
<dbReference type="AlphaFoldDB" id="A4XFD5"/>
<proteinExistence type="predicted"/>
<keyword evidence="4" id="KW-1185">Reference proteome</keyword>
<evidence type="ECO:0000256" key="1">
    <source>
        <dbReference type="SAM" id="Coils"/>
    </source>
</evidence>
<keyword evidence="1" id="KW-0175">Coiled coil</keyword>
<keyword evidence="2" id="KW-0732">Signal</keyword>
<dbReference type="SUPFAM" id="SSF56954">
    <property type="entry name" value="Outer membrane efflux proteins (OEP)"/>
    <property type="match status" value="1"/>
</dbReference>
<reference evidence="3 4" key="1">
    <citation type="submission" date="2007-04" db="EMBL/GenBank/DDBJ databases">
        <title>Complete sequence of plasmid pNL2 of Novosphingobium aromaticivorans DSM 12444.</title>
        <authorList>
            <consortium name="US DOE Joint Genome Institute"/>
            <person name="Copeland A."/>
            <person name="Lucas S."/>
            <person name="Lapidus A."/>
            <person name="Barry K."/>
            <person name="Detter J.C."/>
            <person name="Glavina del Rio T."/>
            <person name="Hammon N."/>
            <person name="Israni S."/>
            <person name="Dalin E."/>
            <person name="Tice H."/>
            <person name="Pitluck S."/>
            <person name="Chertkov O."/>
            <person name="Han C."/>
            <person name="Thomson S."/>
            <person name="Schmutz J."/>
            <person name="Larimer F."/>
            <person name="Land M."/>
            <person name="Kyrpides N."/>
            <person name="Ivanova N."/>
            <person name="Fredrickson J."/>
            <person name="Romine M.F."/>
            <person name="Richardson P."/>
        </authorList>
    </citation>
    <scope>NUCLEOTIDE SEQUENCE [LARGE SCALE GENOMIC DNA]</scope>
    <source>
        <strain evidence="4">ATCC 700278 / DSM 12444 / CCUG 56034 / CIP 105152 / NBRC 16084 / F199</strain>
        <plasmid evidence="3 4">pNL2</plasmid>
    </source>
</reference>
<dbReference type="eggNOG" id="COG1538">
    <property type="taxonomic scope" value="Bacteria"/>
</dbReference>
<accession>A4XFD5</accession>
<dbReference type="EMBL" id="CP000677">
    <property type="protein sequence ID" value="ABP64646.1"/>
    <property type="molecule type" value="Genomic_DNA"/>
</dbReference>
<dbReference type="Gene3D" id="1.20.1600.10">
    <property type="entry name" value="Outer membrane efflux proteins (OEP)"/>
    <property type="match status" value="1"/>
</dbReference>
<dbReference type="PANTHER" id="PTHR30203">
    <property type="entry name" value="OUTER MEMBRANE CATION EFFLUX PROTEIN"/>
    <property type="match status" value="1"/>
</dbReference>
<evidence type="ECO:0000313" key="4">
    <source>
        <dbReference type="Proteomes" id="UP000009134"/>
    </source>
</evidence>
<feature type="coiled-coil region" evidence="1">
    <location>
        <begin position="352"/>
        <end position="410"/>
    </location>
</feature>
<protein>
    <submittedName>
        <fullName evidence="3">Outer membrane protein-like protein</fullName>
    </submittedName>
</protein>